<dbReference type="Gene3D" id="3.90.226.10">
    <property type="entry name" value="2-enoyl-CoA Hydratase, Chain A, domain 1"/>
    <property type="match status" value="1"/>
</dbReference>
<evidence type="ECO:0000256" key="5">
    <source>
        <dbReference type="ARBA" id="ARBA00023717"/>
    </source>
</evidence>
<evidence type="ECO:0000313" key="8">
    <source>
        <dbReference type="Proteomes" id="UP000570678"/>
    </source>
</evidence>
<dbReference type="InterPro" id="IPR029045">
    <property type="entry name" value="ClpP/crotonase-like_dom_sf"/>
</dbReference>
<dbReference type="InterPro" id="IPR001753">
    <property type="entry name" value="Enoyl-CoA_hydra/iso"/>
</dbReference>
<keyword evidence="3" id="KW-0443">Lipid metabolism</keyword>
<dbReference type="PANTHER" id="PTHR43802:SF1">
    <property type="entry name" value="IP11341P-RELATED"/>
    <property type="match status" value="1"/>
</dbReference>
<keyword evidence="7" id="KW-0456">Lyase</keyword>
<evidence type="ECO:0000256" key="2">
    <source>
        <dbReference type="ARBA" id="ARBA00005254"/>
    </source>
</evidence>
<dbReference type="GO" id="GO:0004300">
    <property type="term" value="F:enoyl-CoA hydratase activity"/>
    <property type="evidence" value="ECO:0007669"/>
    <property type="project" value="UniProtKB-EC"/>
</dbReference>
<comment type="caution">
    <text evidence="7">The sequence shown here is derived from an EMBL/GenBank/DDBJ whole genome shotgun (WGS) entry which is preliminary data.</text>
</comment>
<dbReference type="CDD" id="cd06558">
    <property type="entry name" value="crotonase-like"/>
    <property type="match status" value="1"/>
</dbReference>
<evidence type="ECO:0000313" key="7">
    <source>
        <dbReference type="EMBL" id="NKY58959.1"/>
    </source>
</evidence>
<reference evidence="7 8" key="1">
    <citation type="submission" date="2020-04" db="EMBL/GenBank/DDBJ databases">
        <title>MicrobeNet Type strains.</title>
        <authorList>
            <person name="Nicholson A.C."/>
        </authorList>
    </citation>
    <scope>NUCLEOTIDE SEQUENCE [LARGE SCALE GENOMIC DNA]</scope>
    <source>
        <strain evidence="7 8">JCM 3332</strain>
    </source>
</reference>
<proteinExistence type="inferred from homology"/>
<dbReference type="EMBL" id="JAAXOT010000012">
    <property type="protein sequence ID" value="NKY58959.1"/>
    <property type="molecule type" value="Genomic_DNA"/>
</dbReference>
<dbReference type="NCBIfam" id="NF004840">
    <property type="entry name" value="PRK06190.1"/>
    <property type="match status" value="1"/>
</dbReference>
<comment type="function">
    <text evidence="1">Could possibly oxidize fatty acids using specific components.</text>
</comment>
<comment type="catalytic activity">
    <reaction evidence="5">
        <text>a 4-saturated-(3S)-3-hydroxyacyl-CoA = a (3E)-enoyl-CoA + H2O</text>
        <dbReference type="Rhea" id="RHEA:20724"/>
        <dbReference type="ChEBI" id="CHEBI:15377"/>
        <dbReference type="ChEBI" id="CHEBI:58521"/>
        <dbReference type="ChEBI" id="CHEBI:137480"/>
        <dbReference type="EC" id="4.2.1.17"/>
    </reaction>
</comment>
<evidence type="ECO:0000256" key="1">
    <source>
        <dbReference type="ARBA" id="ARBA00002994"/>
    </source>
</evidence>
<dbReference type="Proteomes" id="UP000570678">
    <property type="component" value="Unassembled WGS sequence"/>
</dbReference>
<gene>
    <name evidence="7" type="ORF">HGA15_22975</name>
</gene>
<keyword evidence="3" id="KW-0276">Fatty acid metabolism</keyword>
<protein>
    <submittedName>
        <fullName evidence="7">Enoyl-CoA hydratase</fullName>
        <ecNumber evidence="7">4.2.1.17</ecNumber>
    </submittedName>
</protein>
<evidence type="ECO:0000256" key="4">
    <source>
        <dbReference type="ARBA" id="ARBA00023709"/>
    </source>
</evidence>
<dbReference type="AlphaFoldDB" id="A0A846YPS8"/>
<comment type="similarity">
    <text evidence="2 6">Belongs to the enoyl-CoA hydratase/isomerase family.</text>
</comment>
<evidence type="ECO:0000256" key="6">
    <source>
        <dbReference type="RuleBase" id="RU003707"/>
    </source>
</evidence>
<dbReference type="SUPFAM" id="SSF52096">
    <property type="entry name" value="ClpP/crotonase"/>
    <property type="match status" value="1"/>
</dbReference>
<dbReference type="Pfam" id="PF00378">
    <property type="entry name" value="ECH_1"/>
    <property type="match status" value="1"/>
</dbReference>
<dbReference type="PROSITE" id="PS00166">
    <property type="entry name" value="ENOYL_COA_HYDRATASE"/>
    <property type="match status" value="1"/>
</dbReference>
<name>A0A846YPS8_9NOCA</name>
<accession>A0A846YPS8</accession>
<organism evidence="7 8">
    <name type="scientific">Nocardia flavorosea</name>
    <dbReference type="NCBI Taxonomy" id="53429"/>
    <lineage>
        <taxon>Bacteria</taxon>
        <taxon>Bacillati</taxon>
        <taxon>Actinomycetota</taxon>
        <taxon>Actinomycetes</taxon>
        <taxon>Mycobacteriales</taxon>
        <taxon>Nocardiaceae</taxon>
        <taxon>Nocardia</taxon>
    </lineage>
</organism>
<dbReference type="GO" id="GO:0006631">
    <property type="term" value="P:fatty acid metabolic process"/>
    <property type="evidence" value="ECO:0007669"/>
    <property type="project" value="UniProtKB-KW"/>
</dbReference>
<dbReference type="InterPro" id="IPR018376">
    <property type="entry name" value="Enoyl-CoA_hyd/isom_CS"/>
</dbReference>
<keyword evidence="8" id="KW-1185">Reference proteome</keyword>
<evidence type="ECO:0000256" key="3">
    <source>
        <dbReference type="ARBA" id="ARBA00022832"/>
    </source>
</evidence>
<comment type="catalytic activity">
    <reaction evidence="4">
        <text>a (3S)-3-hydroxyacyl-CoA = a (2E)-enoyl-CoA + H2O</text>
        <dbReference type="Rhea" id="RHEA:16105"/>
        <dbReference type="ChEBI" id="CHEBI:15377"/>
        <dbReference type="ChEBI" id="CHEBI:57318"/>
        <dbReference type="ChEBI" id="CHEBI:58856"/>
        <dbReference type="EC" id="4.2.1.17"/>
    </reaction>
</comment>
<dbReference type="EC" id="4.2.1.17" evidence="7"/>
<dbReference type="PANTHER" id="PTHR43802">
    <property type="entry name" value="ENOYL-COA HYDRATASE"/>
    <property type="match status" value="1"/>
</dbReference>
<sequence>MITLNRPGRRNAINARLQAELVAALAEFDAAPEARVAVLTGADPAFCAGMDLRELGSGSLGHEDDGTNFAQAMRMVGKPVVGAVNGPAVAGGLELALACDFLIASERAWFADSHADVGVVPGGGLTVYLAQAVGVRRARQISLTGEYVPAERALRDGLVTEVIAHDQLLPRAAELATAIAERGEHVVAAIRTAYDRALNLPADEALDAESAASRAAGIPTGHVHEVAEGLIVRGSGTTGRK</sequence>